<accession>A0A8H6KWU2</accession>
<dbReference type="EMBL" id="WIGO01000015">
    <property type="protein sequence ID" value="KAF6839114.1"/>
    <property type="molecule type" value="Genomic_DNA"/>
</dbReference>
<feature type="compositionally biased region" description="Low complexity" evidence="1">
    <location>
        <begin position="20"/>
        <end position="31"/>
    </location>
</feature>
<protein>
    <submittedName>
        <fullName evidence="2">Uncharacterized protein</fullName>
    </submittedName>
</protein>
<organism evidence="2 3">
    <name type="scientific">Colletotrichum plurivorum</name>
    <dbReference type="NCBI Taxonomy" id="2175906"/>
    <lineage>
        <taxon>Eukaryota</taxon>
        <taxon>Fungi</taxon>
        <taxon>Dikarya</taxon>
        <taxon>Ascomycota</taxon>
        <taxon>Pezizomycotina</taxon>
        <taxon>Sordariomycetes</taxon>
        <taxon>Hypocreomycetidae</taxon>
        <taxon>Glomerellales</taxon>
        <taxon>Glomerellaceae</taxon>
        <taxon>Colletotrichum</taxon>
        <taxon>Colletotrichum orchidearum species complex</taxon>
    </lineage>
</organism>
<comment type="caution">
    <text evidence="2">The sequence shown here is derived from an EMBL/GenBank/DDBJ whole genome shotgun (WGS) entry which is preliminary data.</text>
</comment>
<feature type="region of interest" description="Disordered" evidence="1">
    <location>
        <begin position="1"/>
        <end position="39"/>
    </location>
</feature>
<evidence type="ECO:0000313" key="2">
    <source>
        <dbReference type="EMBL" id="KAF6839114.1"/>
    </source>
</evidence>
<evidence type="ECO:0000313" key="3">
    <source>
        <dbReference type="Proteomes" id="UP000654918"/>
    </source>
</evidence>
<evidence type="ECO:0000256" key="1">
    <source>
        <dbReference type="SAM" id="MobiDB-lite"/>
    </source>
</evidence>
<gene>
    <name evidence="2" type="ORF">CPLU01_02128</name>
</gene>
<proteinExistence type="predicted"/>
<keyword evidence="3" id="KW-1185">Reference proteome</keyword>
<sequence>MAADRAPSSFWAPQDVPTESSSGRGPRASRPFCRSPQDSRAQGFASLLWMKRPPNHQRHPTPYDRTVHTTDATLYTPLWTDATRYNAVRRACGTQFYPPLTRETPGSHFGG</sequence>
<reference evidence="2" key="1">
    <citation type="journal article" date="2020" name="Phytopathology">
        <title>Genome Sequence Resources of Colletotrichum truncatum, C. plurivorum, C. musicola, and C. sojae: Four Species Pathogenic to Soybean (Glycine max).</title>
        <authorList>
            <person name="Rogerio F."/>
            <person name="Boufleur T.R."/>
            <person name="Ciampi-Guillardi M."/>
            <person name="Sukno S.A."/>
            <person name="Thon M.R."/>
            <person name="Massola Junior N.S."/>
            <person name="Baroncelli R."/>
        </authorList>
    </citation>
    <scope>NUCLEOTIDE SEQUENCE</scope>
    <source>
        <strain evidence="2">LFN00145</strain>
    </source>
</reference>
<name>A0A8H6KWU2_9PEZI</name>
<dbReference type="Proteomes" id="UP000654918">
    <property type="component" value="Unassembled WGS sequence"/>
</dbReference>
<dbReference type="AlphaFoldDB" id="A0A8H6KWU2"/>